<dbReference type="Gene3D" id="3.10.129.10">
    <property type="entry name" value="Hotdog Thioesterase"/>
    <property type="match status" value="1"/>
</dbReference>
<evidence type="ECO:0000256" key="4">
    <source>
        <dbReference type="ARBA" id="ARBA00023098"/>
    </source>
</evidence>
<evidence type="ECO:0000313" key="6">
    <source>
        <dbReference type="Proteomes" id="UP000582231"/>
    </source>
</evidence>
<reference evidence="5 6" key="1">
    <citation type="submission" date="2020-07" db="EMBL/GenBank/DDBJ databases">
        <title>Sequencing the genomes of 1000 actinobacteria strains.</title>
        <authorList>
            <person name="Klenk H.-P."/>
        </authorList>
    </citation>
    <scope>NUCLEOTIDE SEQUENCE [LARGE SCALE GENOMIC DNA]</scope>
    <source>
        <strain evidence="5 6">DSM 19082</strain>
    </source>
</reference>
<dbReference type="PANTHER" id="PTHR12418:SF19">
    <property type="entry name" value="ACYL-COENZYME A THIOESTERASE THEM4"/>
    <property type="match status" value="1"/>
</dbReference>
<gene>
    <name evidence="5" type="ORF">BJ958_000365</name>
</gene>
<keyword evidence="1" id="KW-0963">Cytoplasm</keyword>
<dbReference type="AlphaFoldDB" id="A0A852REG4"/>
<keyword evidence="2" id="KW-0378">Hydrolase</keyword>
<dbReference type="SUPFAM" id="SSF54637">
    <property type="entry name" value="Thioesterase/thiol ester dehydrase-isomerase"/>
    <property type="match status" value="1"/>
</dbReference>
<dbReference type="GO" id="GO:0006631">
    <property type="term" value="P:fatty acid metabolic process"/>
    <property type="evidence" value="ECO:0007669"/>
    <property type="project" value="UniProtKB-KW"/>
</dbReference>
<keyword evidence="6" id="KW-1185">Reference proteome</keyword>
<evidence type="ECO:0000256" key="3">
    <source>
        <dbReference type="ARBA" id="ARBA00022832"/>
    </source>
</evidence>
<dbReference type="EMBL" id="JACCBF010000001">
    <property type="protein sequence ID" value="NYD28819.1"/>
    <property type="molecule type" value="Genomic_DNA"/>
</dbReference>
<keyword evidence="3" id="KW-0276">Fatty acid metabolism</keyword>
<dbReference type="InterPro" id="IPR029069">
    <property type="entry name" value="HotDog_dom_sf"/>
</dbReference>
<organism evidence="5 6">
    <name type="scientific">Nocardioides kongjuensis</name>
    <dbReference type="NCBI Taxonomy" id="349522"/>
    <lineage>
        <taxon>Bacteria</taxon>
        <taxon>Bacillati</taxon>
        <taxon>Actinomycetota</taxon>
        <taxon>Actinomycetes</taxon>
        <taxon>Propionibacteriales</taxon>
        <taxon>Nocardioidaceae</taxon>
        <taxon>Nocardioides</taxon>
    </lineage>
</organism>
<dbReference type="RefSeq" id="WP_179725016.1">
    <property type="nucleotide sequence ID" value="NZ_BAABEF010000001.1"/>
</dbReference>
<comment type="caution">
    <text evidence="5">The sequence shown here is derived from an EMBL/GenBank/DDBJ whole genome shotgun (WGS) entry which is preliminary data.</text>
</comment>
<dbReference type="GO" id="GO:0016787">
    <property type="term" value="F:hydrolase activity"/>
    <property type="evidence" value="ECO:0007669"/>
    <property type="project" value="UniProtKB-KW"/>
</dbReference>
<dbReference type="InterPro" id="IPR052365">
    <property type="entry name" value="THEM4/THEM5_acyl-CoA_thioest"/>
</dbReference>
<name>A0A852REG4_9ACTN</name>
<evidence type="ECO:0000313" key="5">
    <source>
        <dbReference type="EMBL" id="NYD28819.1"/>
    </source>
</evidence>
<evidence type="ECO:0000256" key="1">
    <source>
        <dbReference type="ARBA" id="ARBA00022490"/>
    </source>
</evidence>
<dbReference type="Proteomes" id="UP000582231">
    <property type="component" value="Unassembled WGS sequence"/>
</dbReference>
<proteinExistence type="predicted"/>
<accession>A0A852REG4</accession>
<evidence type="ECO:0000256" key="2">
    <source>
        <dbReference type="ARBA" id="ARBA00022801"/>
    </source>
</evidence>
<dbReference type="PANTHER" id="PTHR12418">
    <property type="entry name" value="ACYL-COENZYME A THIOESTERASE THEM4"/>
    <property type="match status" value="1"/>
</dbReference>
<keyword evidence="4" id="KW-0443">Lipid metabolism</keyword>
<sequence length="208" mass="22514">MLADTVADPVAEEVAALAAATRRLMLAAATTDVDLDELRAARARMDELTEALGRRTRPRALRASFDDPARAREVGPDLAWPVFRFNPQALPLAIRFDGDAAYATTVPNALYEGPPESVHGGYLAHLMDCMLGTLVQATGRRSVTGTLDLRYNARTPLDVPLELGARIVSTTGRKTTAEAWVEVDGARTVEARGLFIELQEVPWEAATS</sequence>
<protein>
    <submittedName>
        <fullName evidence="5">Acyl-coenzyme A thioesterase PaaI-like protein</fullName>
    </submittedName>
</protein>